<organism evidence="1 2">
    <name type="scientific">Brasilonema bromeliae SPC951</name>
    <dbReference type="NCBI Taxonomy" id="385972"/>
    <lineage>
        <taxon>Bacteria</taxon>
        <taxon>Bacillati</taxon>
        <taxon>Cyanobacteriota</taxon>
        <taxon>Cyanophyceae</taxon>
        <taxon>Nostocales</taxon>
        <taxon>Scytonemataceae</taxon>
        <taxon>Brasilonema</taxon>
        <taxon>Bromeliae group (in: Brasilonema)</taxon>
    </lineage>
</organism>
<evidence type="ECO:0000313" key="2">
    <source>
        <dbReference type="Proteomes" id="UP000718564"/>
    </source>
</evidence>
<dbReference type="EMBL" id="QMEB01000155">
    <property type="protein sequence ID" value="NMG21345.1"/>
    <property type="molecule type" value="Genomic_DNA"/>
</dbReference>
<evidence type="ECO:0000313" key="1">
    <source>
        <dbReference type="EMBL" id="NMG21345.1"/>
    </source>
</evidence>
<proteinExistence type="predicted"/>
<reference evidence="1 2" key="1">
    <citation type="submission" date="2018-06" db="EMBL/GenBank/DDBJ databases">
        <title>Comparative genomics of Brasilonema spp. strains.</title>
        <authorList>
            <person name="Alvarenga D.O."/>
            <person name="Fiore M.F."/>
            <person name="Varani A.M."/>
        </authorList>
    </citation>
    <scope>NUCLEOTIDE SEQUENCE [LARGE SCALE GENOMIC DNA]</scope>
    <source>
        <strain evidence="1 2">SPC951</strain>
    </source>
</reference>
<dbReference type="Proteomes" id="UP000718564">
    <property type="component" value="Unassembled WGS sequence"/>
</dbReference>
<name>A0ABX1PA96_9CYAN</name>
<comment type="caution">
    <text evidence="1">The sequence shown here is derived from an EMBL/GenBank/DDBJ whole genome shotgun (WGS) entry which is preliminary data.</text>
</comment>
<gene>
    <name evidence="1" type="ORF">DP116_18575</name>
</gene>
<sequence>MGNSAESVKDFLWFLCSAWERFLEAPPLNNYIEAEPQVMHSLPETRNEEILYLLLLNAFI</sequence>
<protein>
    <submittedName>
        <fullName evidence="1">Uncharacterized protein</fullName>
    </submittedName>
</protein>
<keyword evidence="2" id="KW-1185">Reference proteome</keyword>
<accession>A0ABX1PA96</accession>